<reference evidence="3" key="2">
    <citation type="journal article" date="2019" name="Int. J. Syst. Evol. Microbiol.">
        <title>The Global Catalogue of Microorganisms (GCM) 10K type strain sequencing project: providing services to taxonomists for standard genome sequencing and annotation.</title>
        <authorList>
            <consortium name="The Broad Institute Genomics Platform"/>
            <consortium name="The Broad Institute Genome Sequencing Center for Infectious Disease"/>
            <person name="Wu L."/>
            <person name="Ma J."/>
        </authorList>
    </citation>
    <scope>NUCLEOTIDE SEQUENCE [LARGE SCALE GENOMIC DNA]</scope>
    <source>
        <strain evidence="3">CECT 7184</strain>
    </source>
</reference>
<proteinExistence type="predicted"/>
<sequence>MTEKEFLKYIHKRLSTISVGASALRNQGASGIIKTARNYFYEIKIDDFIATIDNGNDYKKFLNTHTEKLVSKFPKEARSWGAARKGLNLFFREIVYNKFFSDYYKLPIEFTKFNDKIKYLEVPLDKDVATGIYNDTELNIPKWKSIKKLDLDLSEKYQNAAQEISKKINIAKVNLDLKYWRK</sequence>
<reference evidence="2" key="1">
    <citation type="journal article" date="2014" name="Int. J. Syst. Evol. Microbiol.">
        <title>Complete genome of a new Firmicutes species belonging to the dominant human colonic microbiota ('Ruminococcus bicirculans') reveals two chromosomes and a selective capacity to utilize plant glucans.</title>
        <authorList>
            <consortium name="NISC Comparative Sequencing Program"/>
            <person name="Wegmann U."/>
            <person name="Louis P."/>
            <person name="Goesmann A."/>
            <person name="Henrissat B."/>
            <person name="Duncan S.H."/>
            <person name="Flint H.J."/>
        </authorList>
    </citation>
    <scope>NUCLEOTIDE SEQUENCE</scope>
    <source>
        <strain evidence="2">CECT 7184</strain>
    </source>
</reference>
<reference evidence="2" key="3">
    <citation type="submission" date="2023-06" db="EMBL/GenBank/DDBJ databases">
        <authorList>
            <person name="Lucena T."/>
            <person name="Sun Q."/>
        </authorList>
    </citation>
    <scope>NUCLEOTIDE SEQUENCE</scope>
    <source>
        <strain evidence="2">CECT 7184</strain>
    </source>
</reference>
<evidence type="ECO:0000313" key="3">
    <source>
        <dbReference type="Proteomes" id="UP001242368"/>
    </source>
</evidence>
<comment type="caution">
    <text evidence="2">The sequence shown here is derived from an EMBL/GenBank/DDBJ whole genome shotgun (WGS) entry which is preliminary data.</text>
</comment>
<dbReference type="Proteomes" id="UP001242368">
    <property type="component" value="Unassembled WGS sequence"/>
</dbReference>
<dbReference type="RefSeq" id="WP_290362595.1">
    <property type="nucleotide sequence ID" value="NZ_JAUFQU010000001.1"/>
</dbReference>
<dbReference type="EMBL" id="JAUFQU010000084">
    <property type="protein sequence ID" value="MDN3710358.1"/>
    <property type="molecule type" value="Genomic_DNA"/>
</dbReference>
<keyword evidence="3" id="KW-1185">Reference proteome</keyword>
<accession>A0ABT8D0H5</accession>
<protein>
    <submittedName>
        <fullName evidence="2">Uncharacterized protein</fullName>
    </submittedName>
</protein>
<name>A0ABT8D0H5_9FLAO</name>
<evidence type="ECO:0000313" key="1">
    <source>
        <dbReference type="EMBL" id="MDN3706526.1"/>
    </source>
</evidence>
<dbReference type="EMBL" id="JAUFQU010000001">
    <property type="protein sequence ID" value="MDN3706526.1"/>
    <property type="molecule type" value="Genomic_DNA"/>
</dbReference>
<gene>
    <name evidence="1" type="ORF">QW060_05215</name>
    <name evidence="2" type="ORF">QW060_26380</name>
</gene>
<organism evidence="2 3">
    <name type="scientific">Paenimyroides ceti</name>
    <dbReference type="NCBI Taxonomy" id="395087"/>
    <lineage>
        <taxon>Bacteria</taxon>
        <taxon>Pseudomonadati</taxon>
        <taxon>Bacteroidota</taxon>
        <taxon>Flavobacteriia</taxon>
        <taxon>Flavobacteriales</taxon>
        <taxon>Flavobacteriaceae</taxon>
        <taxon>Paenimyroides</taxon>
    </lineage>
</organism>
<evidence type="ECO:0000313" key="2">
    <source>
        <dbReference type="EMBL" id="MDN3710358.1"/>
    </source>
</evidence>